<dbReference type="SUPFAM" id="SSF74650">
    <property type="entry name" value="Galactose mutarotase-like"/>
    <property type="match status" value="1"/>
</dbReference>
<dbReference type="SUPFAM" id="SSF51445">
    <property type="entry name" value="(Trans)glycosidases"/>
    <property type="match status" value="1"/>
</dbReference>
<reference evidence="5" key="2">
    <citation type="submission" date="2023-02" db="EMBL/GenBank/DDBJ databases">
        <authorList>
            <consortium name="DOE Joint Genome Institute"/>
            <person name="Mondo S.J."/>
            <person name="Chang Y."/>
            <person name="Wang Y."/>
            <person name="Ahrendt S."/>
            <person name="Andreopoulos W."/>
            <person name="Barry K."/>
            <person name="Beard J."/>
            <person name="Benny G.L."/>
            <person name="Blankenship S."/>
            <person name="Bonito G."/>
            <person name="Cuomo C."/>
            <person name="Desiro A."/>
            <person name="Gervers K.A."/>
            <person name="Hundley H."/>
            <person name="Kuo A."/>
            <person name="LaButti K."/>
            <person name="Lang B.F."/>
            <person name="Lipzen A."/>
            <person name="O'Donnell K."/>
            <person name="Pangilinan J."/>
            <person name="Reynolds N."/>
            <person name="Sandor L."/>
            <person name="Smith M.W."/>
            <person name="Tsang A."/>
            <person name="Grigoriev I.V."/>
            <person name="Stajich J.E."/>
            <person name="Spatafora J.W."/>
        </authorList>
    </citation>
    <scope>NUCLEOTIDE SEQUENCE</scope>
    <source>
        <strain evidence="5">RSA 2281</strain>
    </source>
</reference>
<dbReference type="Proteomes" id="UP001209540">
    <property type="component" value="Unassembled WGS sequence"/>
</dbReference>
<dbReference type="CDD" id="cd14752">
    <property type="entry name" value="GH31_N"/>
    <property type="match status" value="1"/>
</dbReference>
<dbReference type="InterPro" id="IPR052990">
    <property type="entry name" value="Sulfoquinovosidase_GH31"/>
</dbReference>
<dbReference type="EMBL" id="JAIXMP010000008">
    <property type="protein sequence ID" value="KAI9269247.1"/>
    <property type="molecule type" value="Genomic_DNA"/>
</dbReference>
<keyword evidence="2 5" id="KW-0378">Hydrolase</keyword>
<dbReference type="PANTHER" id="PTHR46959">
    <property type="entry name" value="SULFOQUINOVOSIDASE"/>
    <property type="match status" value="1"/>
</dbReference>
<reference evidence="5" key="1">
    <citation type="journal article" date="2022" name="IScience">
        <title>Evolution of zygomycete secretomes and the origins of terrestrial fungal ecologies.</title>
        <authorList>
            <person name="Chang Y."/>
            <person name="Wang Y."/>
            <person name="Mondo S."/>
            <person name="Ahrendt S."/>
            <person name="Andreopoulos W."/>
            <person name="Barry K."/>
            <person name="Beard J."/>
            <person name="Benny G.L."/>
            <person name="Blankenship S."/>
            <person name="Bonito G."/>
            <person name="Cuomo C."/>
            <person name="Desiro A."/>
            <person name="Gervers K.A."/>
            <person name="Hundley H."/>
            <person name="Kuo A."/>
            <person name="LaButti K."/>
            <person name="Lang B.F."/>
            <person name="Lipzen A."/>
            <person name="O'Donnell K."/>
            <person name="Pangilinan J."/>
            <person name="Reynolds N."/>
            <person name="Sandor L."/>
            <person name="Smith M.E."/>
            <person name="Tsang A."/>
            <person name="Grigoriev I.V."/>
            <person name="Stajich J.E."/>
            <person name="Spatafora J.W."/>
        </authorList>
    </citation>
    <scope>NUCLEOTIDE SEQUENCE</scope>
    <source>
        <strain evidence="5">RSA 2281</strain>
    </source>
</reference>
<dbReference type="Pfam" id="PF21365">
    <property type="entry name" value="Glyco_hydro_31_3rd"/>
    <property type="match status" value="1"/>
</dbReference>
<dbReference type="InterPro" id="IPR017853">
    <property type="entry name" value="GH"/>
</dbReference>
<dbReference type="AlphaFoldDB" id="A0AAD5KFL9"/>
<dbReference type="Gene3D" id="3.20.20.80">
    <property type="entry name" value="Glycosidases"/>
    <property type="match status" value="1"/>
</dbReference>
<comment type="similarity">
    <text evidence="1 2">Belongs to the glycosyl hydrolase 31 family.</text>
</comment>
<gene>
    <name evidence="5" type="ORF">BDA99DRAFT_503961</name>
</gene>
<name>A0AAD5KFL9_9FUNG</name>
<protein>
    <submittedName>
        <fullName evidence="5">Glycosyl hydrolases family 31-domain-containing protein</fullName>
    </submittedName>
</protein>
<organism evidence="5 6">
    <name type="scientific">Phascolomyces articulosus</name>
    <dbReference type="NCBI Taxonomy" id="60185"/>
    <lineage>
        <taxon>Eukaryota</taxon>
        <taxon>Fungi</taxon>
        <taxon>Fungi incertae sedis</taxon>
        <taxon>Mucoromycota</taxon>
        <taxon>Mucoromycotina</taxon>
        <taxon>Mucoromycetes</taxon>
        <taxon>Mucorales</taxon>
        <taxon>Lichtheimiaceae</taxon>
        <taxon>Phascolomyces</taxon>
    </lineage>
</organism>
<evidence type="ECO:0000313" key="6">
    <source>
        <dbReference type="Proteomes" id="UP001209540"/>
    </source>
</evidence>
<dbReference type="Pfam" id="PF01055">
    <property type="entry name" value="Glyco_hydro_31_2nd"/>
    <property type="match status" value="1"/>
</dbReference>
<dbReference type="GO" id="GO:0030246">
    <property type="term" value="F:carbohydrate binding"/>
    <property type="evidence" value="ECO:0007669"/>
    <property type="project" value="InterPro"/>
</dbReference>
<accession>A0AAD5KFL9</accession>
<evidence type="ECO:0000256" key="2">
    <source>
        <dbReference type="RuleBase" id="RU361185"/>
    </source>
</evidence>
<dbReference type="GO" id="GO:0005975">
    <property type="term" value="P:carbohydrate metabolic process"/>
    <property type="evidence" value="ECO:0007669"/>
    <property type="project" value="InterPro"/>
</dbReference>
<dbReference type="PANTHER" id="PTHR46959:SF2">
    <property type="entry name" value="SULFOQUINOVOSIDASE"/>
    <property type="match status" value="1"/>
</dbReference>
<sequence length="773" mass="88340">MFQSFIKSVGLAPLDSYVEPRLSIGNAVSDREFSTGHFKIQVDEEARAVFIKNNKGRLIWKSLHNIPFLASSLGNDEIIPMEYNDSLYKIVEHDEKPTRLQTIKQIRYGDNDTVIISGGLGTRIAPPTHMDYEFILRELSPHQLQFTVSITQRDPAMRDYQRLFLMYESHKDEDFYGFGEQFLYSSLKGHKVPILIRERGHGCGGPQTSSFFNSAKNFVEGYFSGDDGHCASYVSVPQYLTTDRRCLCLETSEYVSFNLCEPDRVTVRVNIRTDLVGRIIDGDTMLDLITEYTSYSGRMQPLPDWINEGAVACVQGGSTKIREIVTRLEQHKVPIAAVFVPDWCGQRLQPLTNSVALKRLWWHWEHDEQLYPDWQNLIQELQNDKNIRVLSYVNPLLVRKQGAKRDLFGEATRNGYFVKTQKMIQSGGLEAGLLDLSNPEAVIWFKQIIKKQFWESGVSGMMVDMGENLPYNNQQATLYSQNDAPSRYHNLYPELWAKLYQESIQESDLDEKQQPVCFLRSGYTQSPQYLQLLWSGDHNVTWDQTDGIKSAITGMLSGGFSGFSLNHSDIGGFTTIEGLLPGASMARNRELLYRWMELAAFTAVYRTQEGILPERNAQFYEDEETFAHFAHTAKLYTALAGYRKRYMQEAYEKGWPLMRHLVLYYPDDPTVRQIVYSQYLLGPHLMVAPTPSPSSSFVKVYFPQESGGVSWRHIWTGKYFEADGSYKVIDTPLGQPAAFVKEPRQDDGLLNDLISFSNHYYSMVVSPSSPSSK</sequence>
<comment type="caution">
    <text evidence="5">The sequence shown here is derived from an EMBL/GenBank/DDBJ whole genome shotgun (WGS) entry which is preliminary data.</text>
</comment>
<evidence type="ECO:0000259" key="4">
    <source>
        <dbReference type="Pfam" id="PF21365"/>
    </source>
</evidence>
<dbReference type="InterPro" id="IPR000322">
    <property type="entry name" value="Glyco_hydro_31_TIM"/>
</dbReference>
<dbReference type="GO" id="GO:0004553">
    <property type="term" value="F:hydrolase activity, hydrolyzing O-glycosyl compounds"/>
    <property type="evidence" value="ECO:0007669"/>
    <property type="project" value="InterPro"/>
</dbReference>
<dbReference type="InterPro" id="IPR048395">
    <property type="entry name" value="Glyco_hydro_31_C"/>
</dbReference>
<dbReference type="InterPro" id="IPR011013">
    <property type="entry name" value="Gal_mutarotase_sf_dom"/>
</dbReference>
<keyword evidence="6" id="KW-1185">Reference proteome</keyword>
<keyword evidence="2" id="KW-0326">Glycosidase</keyword>
<evidence type="ECO:0000259" key="3">
    <source>
        <dbReference type="Pfam" id="PF01055"/>
    </source>
</evidence>
<proteinExistence type="inferred from homology"/>
<feature type="domain" description="Glycosyl hydrolase family 31 C-terminal" evidence="4">
    <location>
        <begin position="654"/>
        <end position="741"/>
    </location>
</feature>
<evidence type="ECO:0000313" key="5">
    <source>
        <dbReference type="EMBL" id="KAI9269247.1"/>
    </source>
</evidence>
<feature type="domain" description="Glycoside hydrolase family 31 TIM barrel" evidence="3">
    <location>
        <begin position="318"/>
        <end position="626"/>
    </location>
</feature>
<evidence type="ECO:0000256" key="1">
    <source>
        <dbReference type="ARBA" id="ARBA00007806"/>
    </source>
</evidence>
<dbReference type="NCBIfam" id="NF007746">
    <property type="entry name" value="PRK10426.1"/>
    <property type="match status" value="1"/>
</dbReference>
<dbReference type="SUPFAM" id="SSF51011">
    <property type="entry name" value="Glycosyl hydrolase domain"/>
    <property type="match status" value="1"/>
</dbReference>
<dbReference type="Gene3D" id="2.60.40.1760">
    <property type="entry name" value="glycosyl hydrolase (family 31)"/>
    <property type="match status" value="1"/>
</dbReference>